<reference evidence="1 2" key="1">
    <citation type="submission" date="2016-07" db="EMBL/GenBank/DDBJ databases">
        <title>Pervasive Adenine N6-methylation of Active Genes in Fungi.</title>
        <authorList>
            <consortium name="DOE Joint Genome Institute"/>
            <person name="Mondo S.J."/>
            <person name="Dannebaum R.O."/>
            <person name="Kuo R.C."/>
            <person name="Labutti K."/>
            <person name="Haridas S."/>
            <person name="Kuo A."/>
            <person name="Salamov A."/>
            <person name="Ahrendt S.R."/>
            <person name="Lipzen A."/>
            <person name="Sullivan W."/>
            <person name="Andreopoulos W.B."/>
            <person name="Clum A."/>
            <person name="Lindquist E."/>
            <person name="Daum C."/>
            <person name="Ramamoorthy G.K."/>
            <person name="Gryganskyi A."/>
            <person name="Culley D."/>
            <person name="Magnuson J.K."/>
            <person name="James T.Y."/>
            <person name="O'Malley M.A."/>
            <person name="Stajich J.E."/>
            <person name="Spatafora J.W."/>
            <person name="Visel A."/>
            <person name="Grigoriev I.V."/>
        </authorList>
    </citation>
    <scope>NUCLEOTIDE SEQUENCE [LARGE SCALE GENOMIC DNA]</scope>
    <source>
        <strain evidence="1 2">62-1032</strain>
    </source>
</reference>
<evidence type="ECO:0000313" key="2">
    <source>
        <dbReference type="Proteomes" id="UP000193467"/>
    </source>
</evidence>
<gene>
    <name evidence="1" type="ORF">BCR35DRAFT_264161</name>
</gene>
<dbReference type="Proteomes" id="UP000193467">
    <property type="component" value="Unassembled WGS sequence"/>
</dbReference>
<organism evidence="1 2">
    <name type="scientific">Leucosporidium creatinivorum</name>
    <dbReference type="NCBI Taxonomy" id="106004"/>
    <lineage>
        <taxon>Eukaryota</taxon>
        <taxon>Fungi</taxon>
        <taxon>Dikarya</taxon>
        <taxon>Basidiomycota</taxon>
        <taxon>Pucciniomycotina</taxon>
        <taxon>Microbotryomycetes</taxon>
        <taxon>Leucosporidiales</taxon>
        <taxon>Leucosporidium</taxon>
    </lineage>
</organism>
<proteinExistence type="predicted"/>
<dbReference type="InParanoid" id="A0A1Y2FTW1"/>
<accession>A0A1Y2FTW1</accession>
<sequence>MGAVLWILQHRRGVDYPMAYMDDGYGIDLSGRLVAHYVDGELRFLPAQQVATLAVWDEIGLPYRAKKVVSGRVVTIIGISIDLDLLTVSLSAASIADFSSRVAHFLNPSQPHGRSPPLRAWRKIIGHASWALTVLPFSRPHLTPLYKKLSIGGEKKERANAGVFTNKKVIEGLRAIVRGLEEDEPLSLLDQGLTEWTEEDADVVVFTDACLSAEGRETLGLGFWFRWNGRLFCLLL</sequence>
<dbReference type="OrthoDB" id="3249498at2759"/>
<protein>
    <submittedName>
        <fullName evidence="1">Uncharacterized protein</fullName>
    </submittedName>
</protein>
<evidence type="ECO:0000313" key="1">
    <source>
        <dbReference type="EMBL" id="ORY86734.1"/>
    </source>
</evidence>
<name>A0A1Y2FTW1_9BASI</name>
<dbReference type="STRING" id="106004.A0A1Y2FTW1"/>
<dbReference type="AlphaFoldDB" id="A0A1Y2FTW1"/>
<comment type="caution">
    <text evidence="1">The sequence shown here is derived from an EMBL/GenBank/DDBJ whole genome shotgun (WGS) entry which is preliminary data.</text>
</comment>
<keyword evidence="2" id="KW-1185">Reference proteome</keyword>
<dbReference type="EMBL" id="MCGR01000014">
    <property type="protein sequence ID" value="ORY86734.1"/>
    <property type="molecule type" value="Genomic_DNA"/>
</dbReference>